<sequence>MPSRITLATPYWIEKVCTKRSLSPSPNDKGKPAPVATDKRAGEIGNDIFSEYDVFCHLQPNFSLAVFNGVNPDILKIPDTSPDMSLKSGRVVTELIGL</sequence>
<dbReference type="Proteomes" id="UP000499080">
    <property type="component" value="Unassembled WGS sequence"/>
</dbReference>
<evidence type="ECO:0000313" key="2">
    <source>
        <dbReference type="EMBL" id="GBM45951.1"/>
    </source>
</evidence>
<evidence type="ECO:0000313" key="1">
    <source>
        <dbReference type="EMBL" id="GBM45882.1"/>
    </source>
</evidence>
<dbReference type="AlphaFoldDB" id="A0A4Y2FXT5"/>
<dbReference type="EMBL" id="BGPR01097533">
    <property type="protein sequence ID" value="GBM45882.1"/>
    <property type="molecule type" value="Genomic_DNA"/>
</dbReference>
<gene>
    <name evidence="2" type="ORF">AVEN_151228_1</name>
    <name evidence="1" type="ORF">AVEN_226337_1</name>
</gene>
<accession>A0A4Y2FXT5</accession>
<reference evidence="2 3" key="1">
    <citation type="journal article" date="2019" name="Sci. Rep.">
        <title>Orb-weaving spider Araneus ventricosus genome elucidates the spidroin gene catalogue.</title>
        <authorList>
            <person name="Kono N."/>
            <person name="Nakamura H."/>
            <person name="Ohtoshi R."/>
            <person name="Moran D.A.P."/>
            <person name="Shinohara A."/>
            <person name="Yoshida Y."/>
            <person name="Fujiwara M."/>
            <person name="Mori M."/>
            <person name="Tomita M."/>
            <person name="Arakawa K."/>
        </authorList>
    </citation>
    <scope>NUCLEOTIDE SEQUENCE [LARGE SCALE GENOMIC DNA]</scope>
</reference>
<keyword evidence="3" id="KW-1185">Reference proteome</keyword>
<proteinExistence type="predicted"/>
<organism evidence="2 3">
    <name type="scientific">Araneus ventricosus</name>
    <name type="common">Orbweaver spider</name>
    <name type="synonym">Epeira ventricosa</name>
    <dbReference type="NCBI Taxonomy" id="182803"/>
    <lineage>
        <taxon>Eukaryota</taxon>
        <taxon>Metazoa</taxon>
        <taxon>Ecdysozoa</taxon>
        <taxon>Arthropoda</taxon>
        <taxon>Chelicerata</taxon>
        <taxon>Arachnida</taxon>
        <taxon>Araneae</taxon>
        <taxon>Araneomorphae</taxon>
        <taxon>Entelegynae</taxon>
        <taxon>Araneoidea</taxon>
        <taxon>Araneidae</taxon>
        <taxon>Araneus</taxon>
    </lineage>
</organism>
<evidence type="ECO:0000313" key="3">
    <source>
        <dbReference type="Proteomes" id="UP000499080"/>
    </source>
</evidence>
<dbReference type="EMBL" id="BGPR01097548">
    <property type="protein sequence ID" value="GBM45951.1"/>
    <property type="molecule type" value="Genomic_DNA"/>
</dbReference>
<name>A0A4Y2FXT5_ARAVE</name>
<protein>
    <submittedName>
        <fullName evidence="2">Uncharacterized protein</fullName>
    </submittedName>
</protein>
<comment type="caution">
    <text evidence="2">The sequence shown here is derived from an EMBL/GenBank/DDBJ whole genome shotgun (WGS) entry which is preliminary data.</text>
</comment>